<name>A0A8T7LWP7_9CHLR</name>
<evidence type="ECO:0000313" key="3">
    <source>
        <dbReference type="Proteomes" id="UP000521676"/>
    </source>
</evidence>
<organism evidence="1 3">
    <name type="scientific">Candidatus Chlorohelix allophototropha</name>
    <dbReference type="NCBI Taxonomy" id="3003348"/>
    <lineage>
        <taxon>Bacteria</taxon>
        <taxon>Bacillati</taxon>
        <taxon>Chloroflexota</taxon>
        <taxon>Chloroflexia</taxon>
        <taxon>Candidatus Chloroheliales</taxon>
        <taxon>Candidatus Chloroheliaceae</taxon>
        <taxon>Candidatus Chlorohelix</taxon>
    </lineage>
</organism>
<dbReference type="RefSeq" id="WP_341467640.1">
    <property type="nucleotide sequence ID" value="NZ_CP128399.1"/>
</dbReference>
<reference evidence="2" key="2">
    <citation type="journal article" date="2024" name="Nature">
        <title>Anoxygenic phototroph of the Chloroflexota uses a type I reaction centre.</title>
        <authorList>
            <person name="Tsuji J.M."/>
            <person name="Shaw N.A."/>
            <person name="Nagashima S."/>
            <person name="Venkiteswaran J.J."/>
            <person name="Schiff S.L."/>
            <person name="Watanabe T."/>
            <person name="Fukui M."/>
            <person name="Hanada S."/>
            <person name="Tank M."/>
            <person name="Neufeld J.D."/>
        </authorList>
    </citation>
    <scope>NUCLEOTIDE SEQUENCE</scope>
    <source>
        <strain evidence="2">L227-S17</strain>
    </source>
</reference>
<protein>
    <submittedName>
        <fullName evidence="1">Uncharacterized protein</fullName>
    </submittedName>
</protein>
<dbReference type="Proteomes" id="UP001431572">
    <property type="component" value="Chromosome 1"/>
</dbReference>
<reference evidence="1 3" key="1">
    <citation type="submission" date="2020-06" db="EMBL/GenBank/DDBJ databases">
        <title>Anoxygenic phototrophic Chloroflexota member uses a Type I reaction center.</title>
        <authorList>
            <person name="Tsuji J.M."/>
            <person name="Shaw N.A."/>
            <person name="Nagashima S."/>
            <person name="Venkiteswaran J."/>
            <person name="Schiff S.L."/>
            <person name="Hanada S."/>
            <person name="Tank M."/>
            <person name="Neufeld J.D."/>
        </authorList>
    </citation>
    <scope>NUCLEOTIDE SEQUENCE [LARGE SCALE GENOMIC DNA]</scope>
    <source>
        <strain evidence="1">L227-S17</strain>
    </source>
</reference>
<evidence type="ECO:0000313" key="2">
    <source>
        <dbReference type="EMBL" id="WJW65755.1"/>
    </source>
</evidence>
<proteinExistence type="predicted"/>
<dbReference type="Proteomes" id="UP000521676">
    <property type="component" value="Unassembled WGS sequence"/>
</dbReference>
<dbReference type="AlphaFoldDB" id="A0A8T7LWP7"/>
<dbReference type="EMBL" id="CP128399">
    <property type="protein sequence ID" value="WJW65755.1"/>
    <property type="molecule type" value="Genomic_DNA"/>
</dbReference>
<keyword evidence="4" id="KW-1185">Reference proteome</keyword>
<gene>
    <name evidence="1" type="ORF">HXX08_10945</name>
    <name evidence="2" type="ORF">OZ401_001533</name>
</gene>
<sequence length="59" mass="5971">MKCTGKLTESNSGSSSSNILSGLTLLSPIRSTAPSPRSKSGASVCVHRSGGAAQPFYCP</sequence>
<evidence type="ECO:0000313" key="4">
    <source>
        <dbReference type="Proteomes" id="UP001431572"/>
    </source>
</evidence>
<dbReference type="EMBL" id="JACATZ010000001">
    <property type="protein sequence ID" value="NWJ46384.1"/>
    <property type="molecule type" value="Genomic_DNA"/>
</dbReference>
<evidence type="ECO:0000313" key="1">
    <source>
        <dbReference type="EMBL" id="NWJ46384.1"/>
    </source>
</evidence>
<accession>A0A8T7LWP7</accession>